<protein>
    <submittedName>
        <fullName evidence="2">Mu-like prophage major head subunit gpT</fullName>
    </submittedName>
</protein>
<accession>A0AAX3FLC7</accession>
<evidence type="ECO:0000313" key="3">
    <source>
        <dbReference type="Proteomes" id="UP000268529"/>
    </source>
</evidence>
<dbReference type="InterPro" id="IPR018774">
    <property type="entry name" value="Phage_Mu_GpT"/>
</dbReference>
<evidence type="ECO:0000313" key="2">
    <source>
        <dbReference type="EMBL" id="VEE92986.1"/>
    </source>
</evidence>
<gene>
    <name evidence="2" type="ORF">NCTC8529_02130</name>
</gene>
<dbReference type="AlphaFoldDB" id="A0AAX3FLC7"/>
<reference evidence="2 3" key="1">
    <citation type="submission" date="2018-12" db="EMBL/GenBank/DDBJ databases">
        <authorList>
            <consortium name="Pathogen Informatics"/>
        </authorList>
    </citation>
    <scope>NUCLEOTIDE SEQUENCE [LARGE SCALE GENOMIC DNA]</scope>
    <source>
        <strain evidence="2 3">NCTC8529</strain>
    </source>
</reference>
<feature type="domain" description="Bacteriophage Mu GpT" evidence="1">
    <location>
        <begin position="9"/>
        <end position="303"/>
    </location>
</feature>
<dbReference type="Pfam" id="PF10124">
    <property type="entry name" value="Mu-like_gpT"/>
    <property type="match status" value="1"/>
</dbReference>
<dbReference type="GeneID" id="92744730"/>
<dbReference type="RefSeq" id="WP_039196624.1">
    <property type="nucleotide sequence ID" value="NZ_LR134310.1"/>
</dbReference>
<dbReference type="EMBL" id="LR134310">
    <property type="protein sequence ID" value="VEE92986.1"/>
    <property type="molecule type" value="Genomic_DNA"/>
</dbReference>
<proteinExistence type="predicted"/>
<name>A0AAX3FLC7_ACTEU</name>
<evidence type="ECO:0000259" key="1">
    <source>
        <dbReference type="Pfam" id="PF10124"/>
    </source>
</evidence>
<organism evidence="2 3">
    <name type="scientific">Actinobacillus equuli</name>
    <dbReference type="NCBI Taxonomy" id="718"/>
    <lineage>
        <taxon>Bacteria</taxon>
        <taxon>Pseudomonadati</taxon>
        <taxon>Pseudomonadota</taxon>
        <taxon>Gammaproteobacteria</taxon>
        <taxon>Pasteurellales</taxon>
        <taxon>Pasteurellaceae</taxon>
        <taxon>Actinobacillus</taxon>
    </lineage>
</organism>
<dbReference type="Proteomes" id="UP000268529">
    <property type="component" value="Chromosome"/>
</dbReference>
<sequence length="305" mass="34390">MALIKSEKIKALDTTIKLNFNEGLKMPVDETYKRFTMEIPSDSSSNTYEWLSEFPLAQEWKGARKLRDVSMRTYEVDNKDWESSIKVHENDVMDNKLASKFIAAKGLGYSINEIVPRQAYLALKKGHETLCYDGQNFFDTDHPIFEKEDGTGSSTAYSNMDTGSEPAWYLLCTTHPILKPIFWQNRMEPRFMTNGQDAGQSEAYFMNKEIKYGADRRGASGYGYWQMAYRSTEELNEENFNKAYAKMCSQLGDGGIVLGIVPDLLVVPPTLRTKANKIVKALQIEGTTNVNAGVVDVISSPYLAG</sequence>